<accession>A0A418XG70</accession>
<reference evidence="1 2" key="1">
    <citation type="submission" date="2018-09" db="EMBL/GenBank/DDBJ databases">
        <authorList>
            <person name="Zhu H."/>
        </authorList>
    </citation>
    <scope>NUCLEOTIDE SEQUENCE [LARGE SCALE GENOMIC DNA]</scope>
    <source>
        <strain evidence="1 2">K1S02-61</strain>
    </source>
</reference>
<proteinExistence type="predicted"/>
<keyword evidence="2" id="KW-1185">Reference proteome</keyword>
<dbReference type="EMBL" id="QYUP01000148">
    <property type="protein sequence ID" value="RJG11455.1"/>
    <property type="molecule type" value="Genomic_DNA"/>
</dbReference>
<evidence type="ECO:0000313" key="1">
    <source>
        <dbReference type="EMBL" id="RJG11455.1"/>
    </source>
</evidence>
<comment type="caution">
    <text evidence="1">The sequence shown here is derived from an EMBL/GenBank/DDBJ whole genome shotgun (WGS) entry which is preliminary data.</text>
</comment>
<gene>
    <name evidence="1" type="ORF">D3872_19360</name>
</gene>
<name>A0A418XG70_9BURK</name>
<protein>
    <submittedName>
        <fullName evidence="1">Uncharacterized protein</fullName>
    </submittedName>
</protein>
<organism evidence="1 2">
    <name type="scientific">Massilia cavernae</name>
    <dbReference type="NCBI Taxonomy" id="2320864"/>
    <lineage>
        <taxon>Bacteria</taxon>
        <taxon>Pseudomonadati</taxon>
        <taxon>Pseudomonadota</taxon>
        <taxon>Betaproteobacteria</taxon>
        <taxon>Burkholderiales</taxon>
        <taxon>Oxalobacteraceae</taxon>
        <taxon>Telluria group</taxon>
        <taxon>Massilia</taxon>
    </lineage>
</organism>
<dbReference type="RefSeq" id="WP_119812352.1">
    <property type="nucleotide sequence ID" value="NZ_QYUP01000148.1"/>
</dbReference>
<dbReference type="OrthoDB" id="8760042at2"/>
<dbReference type="Proteomes" id="UP000284006">
    <property type="component" value="Unassembled WGS sequence"/>
</dbReference>
<evidence type="ECO:0000313" key="2">
    <source>
        <dbReference type="Proteomes" id="UP000284006"/>
    </source>
</evidence>
<dbReference type="AlphaFoldDB" id="A0A418XG70"/>
<sequence length="73" mass="8373">MDQTERRAEDRRHDHEMAGTVSEALAFQRAFGDDAAQRFLKMRGIEGEVAQQALLDNYDRRQANRRAIARAAI</sequence>